<dbReference type="KEGG" id="fau:Fraau_2171"/>
<dbReference type="AlphaFoldDB" id="H8L477"/>
<feature type="region of interest" description="Disordered" evidence="1">
    <location>
        <begin position="116"/>
        <end position="164"/>
    </location>
</feature>
<dbReference type="PROSITE" id="PS51724">
    <property type="entry name" value="SPOR"/>
    <property type="match status" value="2"/>
</dbReference>
<feature type="domain" description="SPOR" evidence="2">
    <location>
        <begin position="269"/>
        <end position="348"/>
    </location>
</feature>
<keyword evidence="4" id="KW-1185">Reference proteome</keyword>
<dbReference type="EMBL" id="CP003350">
    <property type="protein sequence ID" value="AFC86553.1"/>
    <property type="molecule type" value="Genomic_DNA"/>
</dbReference>
<proteinExistence type="predicted"/>
<dbReference type="PANTHER" id="PTHR38687">
    <property type="entry name" value="CELL DIVISION PROTEIN DEDD-RELATED"/>
    <property type="match status" value="1"/>
</dbReference>
<dbReference type="InterPro" id="IPR052521">
    <property type="entry name" value="Cell_div_SPOR-domain"/>
</dbReference>
<dbReference type="GO" id="GO:0030428">
    <property type="term" value="C:cell septum"/>
    <property type="evidence" value="ECO:0007669"/>
    <property type="project" value="TreeGrafter"/>
</dbReference>
<feature type="domain" description="SPOR" evidence="2">
    <location>
        <begin position="167"/>
        <end position="246"/>
    </location>
</feature>
<name>H8L477_FRAAD</name>
<evidence type="ECO:0000313" key="4">
    <source>
        <dbReference type="Proteomes" id="UP000005234"/>
    </source>
</evidence>
<dbReference type="GO" id="GO:0032506">
    <property type="term" value="P:cytokinetic process"/>
    <property type="evidence" value="ECO:0007669"/>
    <property type="project" value="TreeGrafter"/>
</dbReference>
<dbReference type="RefSeq" id="WP_014403556.1">
    <property type="nucleotide sequence ID" value="NC_017033.1"/>
</dbReference>
<dbReference type="HOGENOM" id="CLU_068683_2_1_6"/>
<dbReference type="Proteomes" id="UP000005234">
    <property type="component" value="Chromosome"/>
</dbReference>
<accession>H8L477</accession>
<evidence type="ECO:0000256" key="1">
    <source>
        <dbReference type="SAM" id="MobiDB-lite"/>
    </source>
</evidence>
<feature type="compositionally biased region" description="Low complexity" evidence="1">
    <location>
        <begin position="144"/>
        <end position="164"/>
    </location>
</feature>
<evidence type="ECO:0000259" key="2">
    <source>
        <dbReference type="PROSITE" id="PS51724"/>
    </source>
</evidence>
<dbReference type="SUPFAM" id="SSF110997">
    <property type="entry name" value="Sporulation related repeat"/>
    <property type="match status" value="2"/>
</dbReference>
<feature type="compositionally biased region" description="Low complexity" evidence="1">
    <location>
        <begin position="66"/>
        <end position="94"/>
    </location>
</feature>
<sequence>MKTRLLGAAVLIALAVIFVPMFFSSNPTPPGGDKNVSLDIPAEPSADMQTRTMDLTSNAPPAPAGAVSTPAVQTPPAATQAPAAQVSSSAAQPAANEPVIAHKGGGDLARVDIQSRSPADVETGQGSEPVIPDRRRHPAPAPVAPVRAAPTPAPSAAAPRAAAPTAQAAHGHYSLNLSAYGSSASARNLIARVQALGYPAQARPITQSGRTLALVTAGPFESRAAAEAARLKIVQSVPGVPARLQSGASNQAGDAAAVAPRAAAATPAAGRAGGWAVQLAAMGTQADANALRDRLRANGFDAYVDSVAVSGKRLWRVRAGPQTQRADASRVREAIRGKLGISGNIVSAP</sequence>
<dbReference type="OrthoDB" id="7069135at2"/>
<organism evidence="3 4">
    <name type="scientific">Frateuria aurantia (strain ATCC 33424 / DSM 6220 / KCTC 2777 / LMG 1558 / NBRC 3245 / NCIMB 13370)</name>
    <name type="common">Acetobacter aurantius</name>
    <dbReference type="NCBI Taxonomy" id="767434"/>
    <lineage>
        <taxon>Bacteria</taxon>
        <taxon>Pseudomonadati</taxon>
        <taxon>Pseudomonadota</taxon>
        <taxon>Gammaproteobacteria</taxon>
        <taxon>Lysobacterales</taxon>
        <taxon>Rhodanobacteraceae</taxon>
        <taxon>Frateuria</taxon>
    </lineage>
</organism>
<dbReference type="eggNOG" id="COG3147">
    <property type="taxonomic scope" value="Bacteria"/>
</dbReference>
<protein>
    <recommendedName>
        <fullName evidence="2">SPOR domain-containing protein</fullName>
    </recommendedName>
</protein>
<dbReference type="Gene3D" id="3.30.70.1070">
    <property type="entry name" value="Sporulation related repeat"/>
    <property type="match status" value="2"/>
</dbReference>
<dbReference type="GO" id="GO:0032153">
    <property type="term" value="C:cell division site"/>
    <property type="evidence" value="ECO:0007669"/>
    <property type="project" value="TreeGrafter"/>
</dbReference>
<gene>
    <name evidence="3" type="ordered locus">Fraau_2171</name>
</gene>
<dbReference type="STRING" id="767434.Fraau_2171"/>
<dbReference type="GO" id="GO:0042834">
    <property type="term" value="F:peptidoglycan binding"/>
    <property type="evidence" value="ECO:0007669"/>
    <property type="project" value="InterPro"/>
</dbReference>
<dbReference type="Pfam" id="PF05036">
    <property type="entry name" value="SPOR"/>
    <property type="match status" value="2"/>
</dbReference>
<feature type="region of interest" description="Disordered" evidence="1">
    <location>
        <begin position="54"/>
        <end position="94"/>
    </location>
</feature>
<evidence type="ECO:0000313" key="3">
    <source>
        <dbReference type="EMBL" id="AFC86553.1"/>
    </source>
</evidence>
<dbReference type="InterPro" id="IPR007730">
    <property type="entry name" value="SPOR-like_dom"/>
</dbReference>
<reference evidence="3" key="1">
    <citation type="submission" date="2012-02" db="EMBL/GenBank/DDBJ databases">
        <title>The complete genome of Frateuria aurantia DSM 6220.</title>
        <authorList>
            <consortium name="US DOE Joint Genome Institute (JGI-PGF)"/>
            <person name="Lucas S."/>
            <person name="Copeland A."/>
            <person name="Lapidus A."/>
            <person name="Glavina del Rio T."/>
            <person name="Dalin E."/>
            <person name="Tice H."/>
            <person name="Bruce D."/>
            <person name="Goodwin L."/>
            <person name="Pitluck S."/>
            <person name="Peters L."/>
            <person name="Ovchinnikova G."/>
            <person name="Teshima H."/>
            <person name="Kyrpides N."/>
            <person name="Mavromatis K."/>
            <person name="Ivanova N."/>
            <person name="Brettin T."/>
            <person name="Detter J.C."/>
            <person name="Han C."/>
            <person name="Larimer F."/>
            <person name="Land M."/>
            <person name="Hauser L."/>
            <person name="Markowitz V."/>
            <person name="Cheng J.-F."/>
            <person name="Hugenholtz P."/>
            <person name="Woyke T."/>
            <person name="Wu D."/>
            <person name="Brambilla E."/>
            <person name="Klenk H.-P."/>
            <person name="Eisen J.A."/>
        </authorList>
    </citation>
    <scope>NUCLEOTIDE SEQUENCE</scope>
    <source>
        <strain evidence="3">DSM 6220</strain>
    </source>
</reference>
<dbReference type="PANTHER" id="PTHR38687:SF1">
    <property type="entry name" value="CELL DIVISION PROTEIN DEDD"/>
    <property type="match status" value="1"/>
</dbReference>
<dbReference type="InterPro" id="IPR036680">
    <property type="entry name" value="SPOR-like_sf"/>
</dbReference>